<sequence>MTGIPLYMQLVNHIKEQINKGIYKPGDLLPSEHDLASEYDASRTTVRKGLSVLFSEGYINPVPGKGYFVKEPEIDSYTLYFSEKGCIKNYSGETKLLEVRLVPPAKLSKQLGDIKKSFVMIRWLIYVDKKPAAYDIKFLPYERGKPID</sequence>
<gene>
    <name evidence="5" type="ORF">SSCH_350023</name>
</gene>
<keyword evidence="2" id="KW-0238">DNA-binding</keyword>
<dbReference type="GO" id="GO:0045892">
    <property type="term" value="P:negative regulation of DNA-templated transcription"/>
    <property type="evidence" value="ECO:0007669"/>
    <property type="project" value="TreeGrafter"/>
</dbReference>
<evidence type="ECO:0000256" key="1">
    <source>
        <dbReference type="ARBA" id="ARBA00023015"/>
    </source>
</evidence>
<protein>
    <submittedName>
        <fullName evidence="5">Transcriptional regulator, GntR family with UTRA sensor domain</fullName>
    </submittedName>
</protein>
<reference evidence="6" key="1">
    <citation type="submission" date="2015-01" db="EMBL/GenBank/DDBJ databases">
        <authorList>
            <person name="Manzoor Shahid"/>
            <person name="Zubair Saima"/>
        </authorList>
    </citation>
    <scope>NUCLEOTIDE SEQUENCE [LARGE SCALE GENOMIC DNA]</scope>
    <source>
        <strain evidence="6">Sp3</strain>
    </source>
</reference>
<dbReference type="GO" id="GO:0003700">
    <property type="term" value="F:DNA-binding transcription factor activity"/>
    <property type="evidence" value="ECO:0007669"/>
    <property type="project" value="InterPro"/>
</dbReference>
<dbReference type="Gene3D" id="1.10.10.10">
    <property type="entry name" value="Winged helix-like DNA-binding domain superfamily/Winged helix DNA-binding domain"/>
    <property type="match status" value="1"/>
</dbReference>
<dbReference type="AlphaFoldDB" id="A0A0B7MM32"/>
<dbReference type="InterPro" id="IPR028978">
    <property type="entry name" value="Chorismate_lyase_/UTRA_dom_sf"/>
</dbReference>
<proteinExistence type="predicted"/>
<dbReference type="InterPro" id="IPR000524">
    <property type="entry name" value="Tscrpt_reg_HTH_GntR"/>
</dbReference>
<name>A0A0B7MM32_9FIRM</name>
<dbReference type="InterPro" id="IPR036388">
    <property type="entry name" value="WH-like_DNA-bd_sf"/>
</dbReference>
<organism evidence="5 6">
    <name type="scientific">Syntrophaceticus schinkii</name>
    <dbReference type="NCBI Taxonomy" id="499207"/>
    <lineage>
        <taxon>Bacteria</taxon>
        <taxon>Bacillati</taxon>
        <taxon>Bacillota</taxon>
        <taxon>Clostridia</taxon>
        <taxon>Thermoanaerobacterales</taxon>
        <taxon>Thermoanaerobacterales Family III. Incertae Sedis</taxon>
        <taxon>Syntrophaceticus</taxon>
    </lineage>
</organism>
<accession>A0A0B7MM32</accession>
<evidence type="ECO:0000313" key="6">
    <source>
        <dbReference type="Proteomes" id="UP000046155"/>
    </source>
</evidence>
<keyword evidence="1" id="KW-0805">Transcription regulation</keyword>
<feature type="domain" description="HTH gntR-type" evidence="4">
    <location>
        <begin position="4"/>
        <end position="72"/>
    </location>
</feature>
<evidence type="ECO:0000256" key="2">
    <source>
        <dbReference type="ARBA" id="ARBA00023125"/>
    </source>
</evidence>
<keyword evidence="3" id="KW-0804">Transcription</keyword>
<dbReference type="InterPro" id="IPR050679">
    <property type="entry name" value="Bact_HTH_transcr_reg"/>
</dbReference>
<keyword evidence="6" id="KW-1185">Reference proteome</keyword>
<dbReference type="PRINTS" id="PR00035">
    <property type="entry name" value="HTHGNTR"/>
</dbReference>
<dbReference type="SUPFAM" id="SSF46785">
    <property type="entry name" value="Winged helix' DNA-binding domain"/>
    <property type="match status" value="1"/>
</dbReference>
<evidence type="ECO:0000259" key="4">
    <source>
        <dbReference type="PROSITE" id="PS50949"/>
    </source>
</evidence>
<dbReference type="GO" id="GO:0003677">
    <property type="term" value="F:DNA binding"/>
    <property type="evidence" value="ECO:0007669"/>
    <property type="project" value="UniProtKB-KW"/>
</dbReference>
<dbReference type="EMBL" id="CDRZ01000231">
    <property type="protein sequence ID" value="CEO89041.1"/>
    <property type="molecule type" value="Genomic_DNA"/>
</dbReference>
<dbReference type="SUPFAM" id="SSF64288">
    <property type="entry name" value="Chorismate lyase-like"/>
    <property type="match status" value="1"/>
</dbReference>
<dbReference type="CDD" id="cd07377">
    <property type="entry name" value="WHTH_GntR"/>
    <property type="match status" value="1"/>
</dbReference>
<dbReference type="Pfam" id="PF00392">
    <property type="entry name" value="GntR"/>
    <property type="match status" value="1"/>
</dbReference>
<dbReference type="PANTHER" id="PTHR44846">
    <property type="entry name" value="MANNOSYL-D-GLYCERATE TRANSPORT/METABOLISM SYSTEM REPRESSOR MNGR-RELATED"/>
    <property type="match status" value="1"/>
</dbReference>
<evidence type="ECO:0000256" key="3">
    <source>
        <dbReference type="ARBA" id="ARBA00023163"/>
    </source>
</evidence>
<dbReference type="InterPro" id="IPR036390">
    <property type="entry name" value="WH_DNA-bd_sf"/>
</dbReference>
<dbReference type="SMART" id="SM00345">
    <property type="entry name" value="HTH_GNTR"/>
    <property type="match status" value="1"/>
</dbReference>
<dbReference type="Proteomes" id="UP000046155">
    <property type="component" value="Unassembled WGS sequence"/>
</dbReference>
<dbReference type="Gene3D" id="3.40.1410.10">
    <property type="entry name" value="Chorismate lyase-like"/>
    <property type="match status" value="1"/>
</dbReference>
<dbReference type="PANTHER" id="PTHR44846:SF1">
    <property type="entry name" value="MANNOSYL-D-GLYCERATE TRANSPORT_METABOLISM SYSTEM REPRESSOR MNGR-RELATED"/>
    <property type="match status" value="1"/>
</dbReference>
<evidence type="ECO:0000313" key="5">
    <source>
        <dbReference type="EMBL" id="CEO89041.1"/>
    </source>
</evidence>
<dbReference type="PROSITE" id="PS50949">
    <property type="entry name" value="HTH_GNTR"/>
    <property type="match status" value="1"/>
</dbReference>